<dbReference type="Proteomes" id="UP001174909">
    <property type="component" value="Unassembled WGS sequence"/>
</dbReference>
<evidence type="ECO:0000313" key="2">
    <source>
        <dbReference type="EMBL" id="CAI8016840.1"/>
    </source>
</evidence>
<proteinExistence type="predicted"/>
<evidence type="ECO:0000256" key="1">
    <source>
        <dbReference type="SAM" id="Coils"/>
    </source>
</evidence>
<reference evidence="2" key="1">
    <citation type="submission" date="2023-03" db="EMBL/GenBank/DDBJ databases">
        <authorList>
            <person name="Steffen K."/>
            <person name="Cardenas P."/>
        </authorList>
    </citation>
    <scope>NUCLEOTIDE SEQUENCE</scope>
</reference>
<keyword evidence="1" id="KW-0175">Coiled coil</keyword>
<comment type="caution">
    <text evidence="2">The sequence shown here is derived from an EMBL/GenBank/DDBJ whole genome shotgun (WGS) entry which is preliminary data.</text>
</comment>
<dbReference type="AlphaFoldDB" id="A0AA35WJM5"/>
<feature type="coiled-coil region" evidence="1">
    <location>
        <begin position="67"/>
        <end position="94"/>
    </location>
</feature>
<gene>
    <name evidence="2" type="ORF">GBAR_LOCUS10305</name>
</gene>
<accession>A0AA35WJM5</accession>
<evidence type="ECO:0000313" key="3">
    <source>
        <dbReference type="Proteomes" id="UP001174909"/>
    </source>
</evidence>
<keyword evidence="3" id="KW-1185">Reference proteome</keyword>
<protein>
    <submittedName>
        <fullName evidence="2">Uncharacterized protein</fullName>
    </submittedName>
</protein>
<sequence>MSTPKDSLLSHGVCEDVSHASVSGGALPFVRIPTNVPAPDEWTLVREVNMEKREPCEIWRSGVIHQLQHMKKELLKYSKILQDLEEDILSQETEQ</sequence>
<dbReference type="EMBL" id="CASHTH010001567">
    <property type="protein sequence ID" value="CAI8016840.1"/>
    <property type="molecule type" value="Genomic_DNA"/>
</dbReference>
<name>A0AA35WJM5_GEOBA</name>
<organism evidence="2 3">
    <name type="scientific">Geodia barretti</name>
    <name type="common">Barrett's horny sponge</name>
    <dbReference type="NCBI Taxonomy" id="519541"/>
    <lineage>
        <taxon>Eukaryota</taxon>
        <taxon>Metazoa</taxon>
        <taxon>Porifera</taxon>
        <taxon>Demospongiae</taxon>
        <taxon>Heteroscleromorpha</taxon>
        <taxon>Tetractinellida</taxon>
        <taxon>Astrophorina</taxon>
        <taxon>Geodiidae</taxon>
        <taxon>Geodia</taxon>
    </lineage>
</organism>